<dbReference type="InterPro" id="IPR058163">
    <property type="entry name" value="LysR-type_TF_proteobact-type"/>
</dbReference>
<dbReference type="Proteomes" id="UP001642900">
    <property type="component" value="Unassembled WGS sequence"/>
</dbReference>
<evidence type="ECO:0000313" key="7">
    <source>
        <dbReference type="Proteomes" id="UP001642900"/>
    </source>
</evidence>
<dbReference type="Gene3D" id="3.40.190.290">
    <property type="match status" value="1"/>
</dbReference>
<evidence type="ECO:0000313" key="6">
    <source>
        <dbReference type="EMBL" id="NGO55999.1"/>
    </source>
</evidence>
<dbReference type="PROSITE" id="PS50931">
    <property type="entry name" value="HTH_LYSR"/>
    <property type="match status" value="1"/>
</dbReference>
<evidence type="ECO:0000256" key="3">
    <source>
        <dbReference type="ARBA" id="ARBA00023125"/>
    </source>
</evidence>
<dbReference type="GO" id="GO:0003700">
    <property type="term" value="F:DNA-binding transcription factor activity"/>
    <property type="evidence" value="ECO:0007669"/>
    <property type="project" value="InterPro"/>
</dbReference>
<evidence type="ECO:0000256" key="4">
    <source>
        <dbReference type="ARBA" id="ARBA00023163"/>
    </source>
</evidence>
<dbReference type="InterPro" id="IPR005119">
    <property type="entry name" value="LysR_subst-bd"/>
</dbReference>
<reference evidence="6 7" key="1">
    <citation type="submission" date="2020-02" db="EMBL/GenBank/DDBJ databases">
        <title>Genome sequence of strain CCNWXJ40-4.</title>
        <authorList>
            <person name="Gao J."/>
            <person name="Sun J."/>
        </authorList>
    </citation>
    <scope>NUCLEOTIDE SEQUENCE [LARGE SCALE GENOMIC DNA]</scope>
    <source>
        <strain evidence="6 7">CCNWXJ 40-4</strain>
    </source>
</reference>
<evidence type="ECO:0000259" key="5">
    <source>
        <dbReference type="PROSITE" id="PS50931"/>
    </source>
</evidence>
<comment type="similarity">
    <text evidence="1">Belongs to the LysR transcriptional regulatory family.</text>
</comment>
<dbReference type="PANTHER" id="PTHR30537:SF5">
    <property type="entry name" value="HTH-TYPE TRANSCRIPTIONAL ACTIVATOR TTDR-RELATED"/>
    <property type="match status" value="1"/>
</dbReference>
<dbReference type="EMBL" id="JAAKZF010000165">
    <property type="protein sequence ID" value="NGO55999.1"/>
    <property type="molecule type" value="Genomic_DNA"/>
</dbReference>
<dbReference type="CDD" id="cd08471">
    <property type="entry name" value="PBP2_CrgA_like_2"/>
    <property type="match status" value="1"/>
</dbReference>
<dbReference type="AlphaFoldDB" id="A0A6G4WN37"/>
<dbReference type="PANTHER" id="PTHR30537">
    <property type="entry name" value="HTH-TYPE TRANSCRIPTIONAL REGULATOR"/>
    <property type="match status" value="1"/>
</dbReference>
<dbReference type="InterPro" id="IPR000847">
    <property type="entry name" value="LysR_HTH_N"/>
</dbReference>
<proteinExistence type="inferred from homology"/>
<keyword evidence="7" id="KW-1185">Reference proteome</keyword>
<keyword evidence="3" id="KW-0238">DNA-binding</keyword>
<evidence type="ECO:0000256" key="1">
    <source>
        <dbReference type="ARBA" id="ARBA00009437"/>
    </source>
</evidence>
<dbReference type="SUPFAM" id="SSF46785">
    <property type="entry name" value="Winged helix' DNA-binding domain"/>
    <property type="match status" value="1"/>
</dbReference>
<comment type="caution">
    <text evidence="6">The sequence shown here is derived from an EMBL/GenBank/DDBJ whole genome shotgun (WGS) entry which is preliminary data.</text>
</comment>
<accession>A0A6G4WN37</accession>
<organism evidence="6 7">
    <name type="scientific">Allomesorhizobium camelthorni</name>
    <dbReference type="NCBI Taxonomy" id="475069"/>
    <lineage>
        <taxon>Bacteria</taxon>
        <taxon>Pseudomonadati</taxon>
        <taxon>Pseudomonadota</taxon>
        <taxon>Alphaproteobacteria</taxon>
        <taxon>Hyphomicrobiales</taxon>
        <taxon>Phyllobacteriaceae</taxon>
        <taxon>Allomesorhizobium</taxon>
    </lineage>
</organism>
<protein>
    <submittedName>
        <fullName evidence="6">LysR family transcriptional regulator</fullName>
    </submittedName>
</protein>
<feature type="domain" description="HTH lysR-type" evidence="5">
    <location>
        <begin position="1"/>
        <end position="59"/>
    </location>
</feature>
<dbReference type="Pfam" id="PF03466">
    <property type="entry name" value="LysR_substrate"/>
    <property type="match status" value="1"/>
</dbReference>
<keyword evidence="4" id="KW-0804">Transcription</keyword>
<evidence type="ECO:0000256" key="2">
    <source>
        <dbReference type="ARBA" id="ARBA00023015"/>
    </source>
</evidence>
<dbReference type="GO" id="GO:0006351">
    <property type="term" value="P:DNA-templated transcription"/>
    <property type="evidence" value="ECO:0007669"/>
    <property type="project" value="TreeGrafter"/>
</dbReference>
<dbReference type="GO" id="GO:0043565">
    <property type="term" value="F:sequence-specific DNA binding"/>
    <property type="evidence" value="ECO:0007669"/>
    <property type="project" value="TreeGrafter"/>
</dbReference>
<dbReference type="RefSeq" id="WP_165034330.1">
    <property type="nucleotide sequence ID" value="NZ_JAAKZF010000165.1"/>
</dbReference>
<dbReference type="Gene3D" id="1.10.10.10">
    <property type="entry name" value="Winged helix-like DNA-binding domain superfamily/Winged helix DNA-binding domain"/>
    <property type="match status" value="1"/>
</dbReference>
<name>A0A6G4WN37_9HYPH</name>
<sequence length="306" mass="33370">MDRLEAMEYFVAAVEAESFSAAGRQLNVPLPTISRKVADLEAHLNTQLLVRSTRKLALTDAGVSYLAACKRILDQVEEAESQAAGEYIVPRGGLTITAPIAFGRLYVVPVVTAFLAKFPEINVYLTLSDHTLDLVDEHIDLAVRMGMLSDSTLVATKVGEIRRVVCGSPAYFAAHGTPKTPDDLAKHMCITYTALASGMTWIFNPRDGKPSRAVRPLCRLKINTAEAAIDAAIAGIGVTNVNSDQIVKPVSKGKLSLILQDFEPEPTPVHIIHARQALLPLKMRLFVDFAVSRLRKSLNDDLAKLR</sequence>
<dbReference type="SUPFAM" id="SSF53850">
    <property type="entry name" value="Periplasmic binding protein-like II"/>
    <property type="match status" value="1"/>
</dbReference>
<keyword evidence="2" id="KW-0805">Transcription regulation</keyword>
<dbReference type="Pfam" id="PF00126">
    <property type="entry name" value="HTH_1"/>
    <property type="match status" value="1"/>
</dbReference>
<gene>
    <name evidence="6" type="ORF">G6N73_34285</name>
</gene>
<dbReference type="InterPro" id="IPR036390">
    <property type="entry name" value="WH_DNA-bd_sf"/>
</dbReference>
<dbReference type="FunFam" id="1.10.10.10:FF:000001">
    <property type="entry name" value="LysR family transcriptional regulator"/>
    <property type="match status" value="1"/>
</dbReference>
<dbReference type="InterPro" id="IPR036388">
    <property type="entry name" value="WH-like_DNA-bd_sf"/>
</dbReference>